<organism evidence="3 4">
    <name type="scientific">Durusdinium trenchii</name>
    <dbReference type="NCBI Taxonomy" id="1381693"/>
    <lineage>
        <taxon>Eukaryota</taxon>
        <taxon>Sar</taxon>
        <taxon>Alveolata</taxon>
        <taxon>Dinophyceae</taxon>
        <taxon>Suessiales</taxon>
        <taxon>Symbiodiniaceae</taxon>
        <taxon>Durusdinium</taxon>
    </lineage>
</organism>
<dbReference type="Gene3D" id="1.10.443.10">
    <property type="entry name" value="Intergrase catalytic core"/>
    <property type="match status" value="1"/>
</dbReference>
<dbReference type="Proteomes" id="UP001642464">
    <property type="component" value="Unassembled WGS sequence"/>
</dbReference>
<gene>
    <name evidence="3" type="ORF">SCF082_LOCUS3589</name>
</gene>
<dbReference type="EMBL" id="CAXAMM010001846">
    <property type="protein sequence ID" value="CAK8993651.1"/>
    <property type="molecule type" value="Genomic_DNA"/>
</dbReference>
<keyword evidence="1" id="KW-0233">DNA recombination</keyword>
<feature type="region of interest" description="Disordered" evidence="2">
    <location>
        <begin position="158"/>
        <end position="229"/>
    </location>
</feature>
<sequence length="852" mass="94789">MAREAFLRAVADLPKVANSTRANALRELGMDPSREDGSLIRRYMERRMPLAEHRLLTYFTAMLAEAWAVGYNSGNVEMLGILSRTLFFTEQCSIDQGRTSVAWLLAGWQEPPFHLLTSAKRHPGLQPYARLCHPAWVSANIAYVKDIDYLEGRLQSLGTSKPKKTQDDSDYQTKQNPKLKPRKPKGTGKGGRQDAASTDAGARQTDEADPKSHHCGNASGARSTVGAMQVQSDRVKWKSPPSFDAASFLDDPLVRAAYIDPETLRKDPSEWAKYSDRLYSTDASPAGEAVAAFSAAYPIPLARKMALGLAAAANGHVDRITDTARARTLAEVEVLDDSLDFSLVPEEPYPPRNWFEDPEWIGEIVNGCCFKELFRYKFKTPGHINVNETRTYKSLIKSLAKAEPDSRVVALLDSRVTIGASAKGRSSSYAICRVLQGTIPYVIGSGLYLGSLHCYSADNRADDPSRDRPVRPPSKELPRWFVDLQAGSTWRFDQVVASSGIPKLAARWLRFLLLLGGDIERNPGPEKVFPTSKRVGRGKLDLQKGFAPATSKRMSKCIDGFRAWLESEVGISWDALVSDPQATCLALRGYGLYCFETGLPRYLFVYAITGMQDVYPLTRNFMTLAWQVDKKWQVYEPGVCRSVLPPMIIRAAVCLACLWSWPAWAAIVLLGFGAMLHPSEMMALERRDLIFPSDVFHDTQSLFVRIRDPKTARFARRQRGRIDDESIIWVAQQVFGSLSPDTKLFPGSINVFRKQWNCIMQHLGVPHSQAGGGATPGVLRGSGATYLYCASEDLSWVAWRGRWARVRTLEYYLQEVGAFVMVHSLKPSSKDKIQKLSAAAWSVLCHVLASTG</sequence>
<evidence type="ECO:0000313" key="3">
    <source>
        <dbReference type="EMBL" id="CAK8993651.1"/>
    </source>
</evidence>
<keyword evidence="4" id="KW-1185">Reference proteome</keyword>
<protein>
    <submittedName>
        <fullName evidence="3">Uncharacterized protein</fullName>
    </submittedName>
</protein>
<evidence type="ECO:0000256" key="1">
    <source>
        <dbReference type="ARBA" id="ARBA00023172"/>
    </source>
</evidence>
<reference evidence="3 4" key="1">
    <citation type="submission" date="2024-02" db="EMBL/GenBank/DDBJ databases">
        <authorList>
            <person name="Chen Y."/>
            <person name="Shah S."/>
            <person name="Dougan E. K."/>
            <person name="Thang M."/>
            <person name="Chan C."/>
        </authorList>
    </citation>
    <scope>NUCLEOTIDE SEQUENCE [LARGE SCALE GENOMIC DNA]</scope>
</reference>
<evidence type="ECO:0000313" key="4">
    <source>
        <dbReference type="Proteomes" id="UP001642464"/>
    </source>
</evidence>
<dbReference type="SUPFAM" id="SSF56349">
    <property type="entry name" value="DNA breaking-rejoining enzymes"/>
    <property type="match status" value="1"/>
</dbReference>
<feature type="compositionally biased region" description="Basic residues" evidence="2">
    <location>
        <begin position="177"/>
        <end position="186"/>
    </location>
</feature>
<dbReference type="InterPro" id="IPR011010">
    <property type="entry name" value="DNA_brk_join_enz"/>
</dbReference>
<evidence type="ECO:0000256" key="2">
    <source>
        <dbReference type="SAM" id="MobiDB-lite"/>
    </source>
</evidence>
<name>A0ABP0HVJ7_9DINO</name>
<dbReference type="InterPro" id="IPR013762">
    <property type="entry name" value="Integrase-like_cat_sf"/>
</dbReference>
<proteinExistence type="predicted"/>
<accession>A0ABP0HVJ7</accession>
<comment type="caution">
    <text evidence="3">The sequence shown here is derived from an EMBL/GenBank/DDBJ whole genome shotgun (WGS) entry which is preliminary data.</text>
</comment>